<evidence type="ECO:0000256" key="2">
    <source>
        <dbReference type="ARBA" id="ARBA00023136"/>
    </source>
</evidence>
<keyword evidence="2 4" id="KW-0472">Membrane</keyword>
<dbReference type="InterPro" id="IPR050330">
    <property type="entry name" value="Bact_OuterMem_StrucFunc"/>
</dbReference>
<dbReference type="PANTHER" id="PTHR30329">
    <property type="entry name" value="STATOR ELEMENT OF FLAGELLAR MOTOR COMPLEX"/>
    <property type="match status" value="1"/>
</dbReference>
<dbReference type="CDD" id="cd07185">
    <property type="entry name" value="OmpA_C-like"/>
    <property type="match status" value="1"/>
</dbReference>
<dbReference type="GO" id="GO:0009279">
    <property type="term" value="C:cell outer membrane"/>
    <property type="evidence" value="ECO:0007669"/>
    <property type="project" value="UniProtKB-SubCell"/>
</dbReference>
<dbReference type="InterPro" id="IPR006665">
    <property type="entry name" value="OmpA-like"/>
</dbReference>
<feature type="signal peptide" evidence="5">
    <location>
        <begin position="1"/>
        <end position="22"/>
    </location>
</feature>
<dbReference type="Gene3D" id="3.30.1330.60">
    <property type="entry name" value="OmpA-like domain"/>
    <property type="match status" value="1"/>
</dbReference>
<accession>A0A7R6SRN2</accession>
<keyword evidence="8" id="KW-1185">Reference proteome</keyword>
<dbReference type="Proteomes" id="UP000595663">
    <property type="component" value="Chromosome"/>
</dbReference>
<evidence type="ECO:0000256" key="5">
    <source>
        <dbReference type="SAM" id="SignalP"/>
    </source>
</evidence>
<dbReference type="OrthoDB" id="1149075at2"/>
<feature type="domain" description="OmpA-like" evidence="6">
    <location>
        <begin position="79"/>
        <end position="197"/>
    </location>
</feature>
<evidence type="ECO:0000256" key="4">
    <source>
        <dbReference type="PROSITE-ProRule" id="PRU00473"/>
    </source>
</evidence>
<keyword evidence="5" id="KW-0732">Signal</keyword>
<dbReference type="SUPFAM" id="SSF103088">
    <property type="entry name" value="OmpA-like"/>
    <property type="match status" value="1"/>
</dbReference>
<dbReference type="PROSITE" id="PS51123">
    <property type="entry name" value="OMPA_2"/>
    <property type="match status" value="1"/>
</dbReference>
<gene>
    <name evidence="7" type="ORF">AMJAP_0767</name>
</gene>
<sequence length="203" mass="21553">MKKLVLTTALALTMGISAAAQAHPDHAGYATSSNDTVWKTSNGECWQHSYWETDDKTVECGAEAAAPAPAPAPAPKMTMKMVDAEENHIVYFDFNSSNVTDVSAIVNYVGSLAKLNTIELKGYTDSIGSNAYNDALSQRRVEAVDAALAAAGIDTGKVVSHAYGEANPVKDCTDAGASRKSCLADNRRVEVSINGQKQIKVQQ</sequence>
<dbReference type="InterPro" id="IPR036737">
    <property type="entry name" value="OmpA-like_sf"/>
</dbReference>
<evidence type="ECO:0000313" key="8">
    <source>
        <dbReference type="Proteomes" id="UP000595663"/>
    </source>
</evidence>
<evidence type="ECO:0000259" key="6">
    <source>
        <dbReference type="PROSITE" id="PS51123"/>
    </source>
</evidence>
<feature type="chain" id="PRO_5032501441" evidence="5">
    <location>
        <begin position="23"/>
        <end position="203"/>
    </location>
</feature>
<organism evidence="7 8">
    <name type="scientific">Amphritea japonica ATCC BAA-1530</name>
    <dbReference type="NCBI Taxonomy" id="1278309"/>
    <lineage>
        <taxon>Bacteria</taxon>
        <taxon>Pseudomonadati</taxon>
        <taxon>Pseudomonadota</taxon>
        <taxon>Gammaproteobacteria</taxon>
        <taxon>Oceanospirillales</taxon>
        <taxon>Oceanospirillaceae</taxon>
        <taxon>Amphritea</taxon>
    </lineage>
</organism>
<dbReference type="Pfam" id="PF00691">
    <property type="entry name" value="OmpA"/>
    <property type="match status" value="1"/>
</dbReference>
<proteinExistence type="predicted"/>
<dbReference type="PANTHER" id="PTHR30329:SF21">
    <property type="entry name" value="LIPOPROTEIN YIAD-RELATED"/>
    <property type="match status" value="1"/>
</dbReference>
<keyword evidence="3" id="KW-0998">Cell outer membrane</keyword>
<evidence type="ECO:0000256" key="1">
    <source>
        <dbReference type="ARBA" id="ARBA00004442"/>
    </source>
</evidence>
<evidence type="ECO:0000256" key="3">
    <source>
        <dbReference type="ARBA" id="ARBA00023237"/>
    </source>
</evidence>
<dbReference type="InterPro" id="IPR006664">
    <property type="entry name" value="OMP_bac"/>
</dbReference>
<comment type="subcellular location">
    <subcellularLocation>
        <location evidence="1">Cell outer membrane</location>
    </subcellularLocation>
</comment>
<protein>
    <submittedName>
        <fullName evidence="7">OmpA-OmpF porin, OOP family</fullName>
    </submittedName>
</protein>
<dbReference type="RefSeq" id="WP_019622485.1">
    <property type="nucleotide sequence ID" value="NZ_AP014545.1"/>
</dbReference>
<dbReference type="KEGG" id="ajp:AMJAP_0767"/>
<dbReference type="AlphaFoldDB" id="A0A7R6SRN2"/>
<dbReference type="PRINTS" id="PR01021">
    <property type="entry name" value="OMPADOMAIN"/>
</dbReference>
<dbReference type="EMBL" id="AP014545">
    <property type="protein sequence ID" value="BBB25366.1"/>
    <property type="molecule type" value="Genomic_DNA"/>
</dbReference>
<evidence type="ECO:0000313" key="7">
    <source>
        <dbReference type="EMBL" id="BBB25366.1"/>
    </source>
</evidence>
<name>A0A7R6SRN2_9GAMM</name>
<reference evidence="7 8" key="1">
    <citation type="journal article" date="2008" name="Int. J. Syst. Evol. Microbiol.">
        <title>Amphritea japonica sp. nov. and Amphritea balenae sp. nov., isolated from the sediment adjacent to sperm whale carcasses off Kagoshima, Japan.</title>
        <authorList>
            <person name="Miyazaki M."/>
            <person name="Nogi Y."/>
            <person name="Fujiwara Y."/>
            <person name="Kawato M."/>
            <person name="Nagahama T."/>
            <person name="Kubokawa K."/>
            <person name="Horikoshi K."/>
        </authorList>
    </citation>
    <scope>NUCLEOTIDE SEQUENCE [LARGE SCALE GENOMIC DNA]</scope>
    <source>
        <strain evidence="7 8">ATCC BAA-1530</strain>
    </source>
</reference>